<proteinExistence type="predicted"/>
<evidence type="ECO:0000313" key="2">
    <source>
        <dbReference type="EMBL" id="PIA17116.1"/>
    </source>
</evidence>
<evidence type="ECO:0000256" key="1">
    <source>
        <dbReference type="SAM" id="MobiDB-lite"/>
    </source>
</evidence>
<feature type="region of interest" description="Disordered" evidence="1">
    <location>
        <begin position="171"/>
        <end position="193"/>
    </location>
</feature>
<feature type="region of interest" description="Disordered" evidence="1">
    <location>
        <begin position="1"/>
        <end position="31"/>
    </location>
</feature>
<gene>
    <name evidence="2" type="ORF">COEREDRAFT_80820</name>
</gene>
<accession>A0A2G5BDM1</accession>
<dbReference type="AlphaFoldDB" id="A0A2G5BDM1"/>
<keyword evidence="3" id="KW-1185">Reference proteome</keyword>
<dbReference type="OrthoDB" id="45365at2759"/>
<dbReference type="EMBL" id="KZ303496">
    <property type="protein sequence ID" value="PIA17116.1"/>
    <property type="molecule type" value="Genomic_DNA"/>
</dbReference>
<feature type="compositionally biased region" description="Basic and acidic residues" evidence="1">
    <location>
        <begin position="1"/>
        <end position="13"/>
    </location>
</feature>
<reference evidence="2 3" key="1">
    <citation type="journal article" date="2015" name="Genome Biol. Evol.">
        <title>Phylogenomic analyses indicate that early fungi evolved digesting cell walls of algal ancestors of land plants.</title>
        <authorList>
            <person name="Chang Y."/>
            <person name="Wang S."/>
            <person name="Sekimoto S."/>
            <person name="Aerts A.L."/>
            <person name="Choi C."/>
            <person name="Clum A."/>
            <person name="LaButti K.M."/>
            <person name="Lindquist E.A."/>
            <person name="Yee Ngan C."/>
            <person name="Ohm R.A."/>
            <person name="Salamov A.A."/>
            <person name="Grigoriev I.V."/>
            <person name="Spatafora J.W."/>
            <person name="Berbee M.L."/>
        </authorList>
    </citation>
    <scope>NUCLEOTIDE SEQUENCE [LARGE SCALE GENOMIC DNA]</scope>
    <source>
        <strain evidence="2 3">NRRL 1564</strain>
    </source>
</reference>
<organism evidence="2 3">
    <name type="scientific">Coemansia reversa (strain ATCC 12441 / NRRL 1564)</name>
    <dbReference type="NCBI Taxonomy" id="763665"/>
    <lineage>
        <taxon>Eukaryota</taxon>
        <taxon>Fungi</taxon>
        <taxon>Fungi incertae sedis</taxon>
        <taxon>Zoopagomycota</taxon>
        <taxon>Kickxellomycotina</taxon>
        <taxon>Kickxellomycetes</taxon>
        <taxon>Kickxellales</taxon>
        <taxon>Kickxellaceae</taxon>
        <taxon>Coemansia</taxon>
    </lineage>
</organism>
<dbReference type="Proteomes" id="UP000242474">
    <property type="component" value="Unassembled WGS sequence"/>
</dbReference>
<protein>
    <submittedName>
        <fullName evidence="2">Uncharacterized protein</fullName>
    </submittedName>
</protein>
<feature type="region of interest" description="Disordered" evidence="1">
    <location>
        <begin position="208"/>
        <end position="233"/>
    </location>
</feature>
<sequence>MLEDALARSDKLGAEVASLTAERDTQRAETQRARDRATQLEQLWTGAKDEIATFANLRQAVGQLESKDRRIATLERKLSDAPPPPRLAARVSESSDSSVRDFRAAYLAAQRRCSESRDELLTLKAALRESEDARRDAHSRLDLRDRELVDLQARLHAFSTLLEEYANRKHSPLRAPASADGAKPRDRSAPADDDVSVAAMLAAIQQLQRSSSLTDPPPTAVDMSRAHGPTHIL</sequence>
<name>A0A2G5BDM1_COERN</name>
<evidence type="ECO:0000313" key="3">
    <source>
        <dbReference type="Proteomes" id="UP000242474"/>
    </source>
</evidence>
<feature type="compositionally biased region" description="Basic and acidic residues" evidence="1">
    <location>
        <begin position="21"/>
        <end position="31"/>
    </location>
</feature>